<name>A0A840E4B8_9BACT</name>
<protein>
    <submittedName>
        <fullName evidence="3">Ligand-binding SRPBCC domain-containing protein</fullName>
    </submittedName>
</protein>
<comment type="caution">
    <text evidence="3">The sequence shown here is derived from an EMBL/GenBank/DDBJ whole genome shotgun (WGS) entry which is preliminary data.</text>
</comment>
<dbReference type="Pfam" id="PF03364">
    <property type="entry name" value="Polyketide_cyc"/>
    <property type="match status" value="1"/>
</dbReference>
<comment type="similarity">
    <text evidence="1">Belongs to the ribosome association toxin RatA family.</text>
</comment>
<dbReference type="Gene3D" id="3.30.530.20">
    <property type="match status" value="1"/>
</dbReference>
<evidence type="ECO:0000313" key="3">
    <source>
        <dbReference type="EMBL" id="MBB4080464.1"/>
    </source>
</evidence>
<dbReference type="SUPFAM" id="SSF55961">
    <property type="entry name" value="Bet v1-like"/>
    <property type="match status" value="1"/>
</dbReference>
<dbReference type="InterPro" id="IPR005031">
    <property type="entry name" value="COQ10_START"/>
</dbReference>
<dbReference type="InterPro" id="IPR023393">
    <property type="entry name" value="START-like_dom_sf"/>
</dbReference>
<evidence type="ECO:0000259" key="2">
    <source>
        <dbReference type="Pfam" id="PF03364"/>
    </source>
</evidence>
<dbReference type="Proteomes" id="UP000576209">
    <property type="component" value="Unassembled WGS sequence"/>
</dbReference>
<dbReference type="EMBL" id="JACIFF010000008">
    <property type="protein sequence ID" value="MBB4080464.1"/>
    <property type="molecule type" value="Genomic_DNA"/>
</dbReference>
<keyword evidence="4" id="KW-1185">Reference proteome</keyword>
<dbReference type="RefSeq" id="WP_183496701.1">
    <property type="nucleotide sequence ID" value="NZ_JACIFF010000008.1"/>
</dbReference>
<feature type="domain" description="Coenzyme Q-binding protein COQ10 START" evidence="2">
    <location>
        <begin position="12"/>
        <end position="132"/>
    </location>
</feature>
<accession>A0A840E4B8</accession>
<dbReference type="AlphaFoldDB" id="A0A840E4B8"/>
<organism evidence="3 4">
    <name type="scientific">Neolewinella aquimaris</name>
    <dbReference type="NCBI Taxonomy" id="1835722"/>
    <lineage>
        <taxon>Bacteria</taxon>
        <taxon>Pseudomonadati</taxon>
        <taxon>Bacteroidota</taxon>
        <taxon>Saprospiria</taxon>
        <taxon>Saprospirales</taxon>
        <taxon>Lewinellaceae</taxon>
        <taxon>Neolewinella</taxon>
    </lineage>
</organism>
<gene>
    <name evidence="3" type="ORF">GGR28_003098</name>
</gene>
<reference evidence="3 4" key="1">
    <citation type="submission" date="2020-08" db="EMBL/GenBank/DDBJ databases">
        <title>Genomic Encyclopedia of Type Strains, Phase IV (KMG-IV): sequencing the most valuable type-strain genomes for metagenomic binning, comparative biology and taxonomic classification.</title>
        <authorList>
            <person name="Goeker M."/>
        </authorList>
    </citation>
    <scope>NUCLEOTIDE SEQUENCE [LARGE SCALE GENOMIC DNA]</scope>
    <source>
        <strain evidence="3 4">DSM 105137</strain>
    </source>
</reference>
<evidence type="ECO:0000313" key="4">
    <source>
        <dbReference type="Proteomes" id="UP000576209"/>
    </source>
</evidence>
<proteinExistence type="inferred from homology"/>
<sequence>MTPRRLESTTTVPRPLAETWDFFSRPENLEKLTPPEVKFEIVSPVAGQEMYEGMIVQYRVTPFPGFTADWVTEITHIRHHEHFIDDQRVGPFALWHHQHHFRSVSANVTEMRDILHYQAPLRFLGTIADKLFVHRQVKKIFTERERAIQRLFPEI</sequence>
<dbReference type="CDD" id="cd07820">
    <property type="entry name" value="SRPBCC_3"/>
    <property type="match status" value="1"/>
</dbReference>
<evidence type="ECO:0000256" key="1">
    <source>
        <dbReference type="ARBA" id="ARBA00008918"/>
    </source>
</evidence>